<dbReference type="InterPro" id="IPR021889">
    <property type="entry name" value="DUF3500"/>
</dbReference>
<proteinExistence type="predicted"/>
<evidence type="ECO:0000256" key="1">
    <source>
        <dbReference type="SAM" id="SignalP"/>
    </source>
</evidence>
<sequence>MKTLLTVCIVWVCCVGVFAQNTTNNKPIVNAASAFLALLDKPQLEKINYAYDSDERFNWYFVPKARNGLMLREMNDKQKEAAMNLLRASLSQQGQEKAIAIIQLEIILKELEKAPPESDYRSPVKYYFTIFGTPDEKKLWGWRIEGHHLSLNFSSESGKLASATPLFFGSNPGIVPSGEKKGYQILKDEVNFAFELLNSFNAEQLKKLIISETAPGDIITGNKRKVNAFNKEGITFADMNAAQQKLFLRLLSVYVKNYSLGFSNELMQKIEKAGLNQLRFVWAGGKKYGENNGHYYRIENDVILIEYDNTQNNGNHIHTVTRDLTNDFGEDILKKHYEQEHSKN</sequence>
<dbReference type="PANTHER" id="PTHR37489">
    <property type="entry name" value="DUF3500 DOMAIN-CONTAINING PROTEIN"/>
    <property type="match status" value="1"/>
</dbReference>
<organism evidence="2 3">
    <name type="scientific">Emticicia soli</name>
    <dbReference type="NCBI Taxonomy" id="2027878"/>
    <lineage>
        <taxon>Bacteria</taxon>
        <taxon>Pseudomonadati</taxon>
        <taxon>Bacteroidota</taxon>
        <taxon>Cytophagia</taxon>
        <taxon>Cytophagales</taxon>
        <taxon>Leadbetterellaceae</taxon>
        <taxon>Emticicia</taxon>
    </lineage>
</organism>
<reference evidence="3" key="1">
    <citation type="journal article" date="2019" name="Int. J. Syst. Evol. Microbiol.">
        <title>The Global Catalogue of Microorganisms (GCM) 10K type strain sequencing project: providing services to taxonomists for standard genome sequencing and annotation.</title>
        <authorList>
            <consortium name="The Broad Institute Genomics Platform"/>
            <consortium name="The Broad Institute Genome Sequencing Center for Infectious Disease"/>
            <person name="Wu L."/>
            <person name="Ma J."/>
        </authorList>
    </citation>
    <scope>NUCLEOTIDE SEQUENCE [LARGE SCALE GENOMIC DNA]</scope>
    <source>
        <strain evidence="3">KCTC 52344</strain>
    </source>
</reference>
<keyword evidence="1" id="KW-0732">Signal</keyword>
<feature type="chain" id="PRO_5046047787" evidence="1">
    <location>
        <begin position="20"/>
        <end position="344"/>
    </location>
</feature>
<dbReference type="RefSeq" id="WP_340237185.1">
    <property type="nucleotide sequence ID" value="NZ_JBBEWC010000007.1"/>
</dbReference>
<accession>A0ABW5J8P2</accession>
<comment type="caution">
    <text evidence="2">The sequence shown here is derived from an EMBL/GenBank/DDBJ whole genome shotgun (WGS) entry which is preliminary data.</text>
</comment>
<evidence type="ECO:0000313" key="2">
    <source>
        <dbReference type="EMBL" id="MFD2521260.1"/>
    </source>
</evidence>
<dbReference type="PANTHER" id="PTHR37489:SF1">
    <property type="entry name" value="DUF3500 DOMAIN-CONTAINING PROTEIN"/>
    <property type="match status" value="1"/>
</dbReference>
<name>A0ABW5J8P2_9BACT</name>
<dbReference type="Proteomes" id="UP001597510">
    <property type="component" value="Unassembled WGS sequence"/>
</dbReference>
<keyword evidence="3" id="KW-1185">Reference proteome</keyword>
<dbReference type="EMBL" id="JBHULC010000009">
    <property type="protein sequence ID" value="MFD2521260.1"/>
    <property type="molecule type" value="Genomic_DNA"/>
</dbReference>
<protein>
    <submittedName>
        <fullName evidence="2">DUF3500 domain-containing protein</fullName>
    </submittedName>
</protein>
<evidence type="ECO:0000313" key="3">
    <source>
        <dbReference type="Proteomes" id="UP001597510"/>
    </source>
</evidence>
<feature type="signal peptide" evidence="1">
    <location>
        <begin position="1"/>
        <end position="19"/>
    </location>
</feature>
<dbReference type="Pfam" id="PF12006">
    <property type="entry name" value="DUF3500"/>
    <property type="match status" value="1"/>
</dbReference>
<gene>
    <name evidence="2" type="ORF">ACFSR2_10215</name>
</gene>